<organism evidence="19 20">
    <name type="scientific">Bosea lathyri</name>
    <dbReference type="NCBI Taxonomy" id="1036778"/>
    <lineage>
        <taxon>Bacteria</taxon>
        <taxon>Pseudomonadati</taxon>
        <taxon>Pseudomonadota</taxon>
        <taxon>Alphaproteobacteria</taxon>
        <taxon>Hyphomicrobiales</taxon>
        <taxon>Boseaceae</taxon>
        <taxon>Bosea</taxon>
    </lineage>
</organism>
<evidence type="ECO:0000256" key="6">
    <source>
        <dbReference type="ARBA" id="ARBA00022839"/>
    </source>
</evidence>
<keyword evidence="10" id="KW-0413">Isomerase</keyword>
<evidence type="ECO:0000256" key="12">
    <source>
        <dbReference type="ARBA" id="ARBA00034808"/>
    </source>
</evidence>
<evidence type="ECO:0000313" key="20">
    <source>
        <dbReference type="Proteomes" id="UP000236743"/>
    </source>
</evidence>
<dbReference type="AlphaFoldDB" id="A0A1H6A5L6"/>
<evidence type="ECO:0000256" key="2">
    <source>
        <dbReference type="ARBA" id="ARBA00022741"/>
    </source>
</evidence>
<evidence type="ECO:0000256" key="7">
    <source>
        <dbReference type="ARBA" id="ARBA00022840"/>
    </source>
</evidence>
<dbReference type="Pfam" id="PF12705">
    <property type="entry name" value="PDDEXK_1"/>
    <property type="match status" value="1"/>
</dbReference>
<keyword evidence="2 15" id="KW-0547">Nucleotide-binding</keyword>
<comment type="catalytic activity">
    <reaction evidence="14">
        <text>ATP + H2O = ADP + phosphate + H(+)</text>
        <dbReference type="Rhea" id="RHEA:13065"/>
        <dbReference type="ChEBI" id="CHEBI:15377"/>
        <dbReference type="ChEBI" id="CHEBI:15378"/>
        <dbReference type="ChEBI" id="CHEBI:30616"/>
        <dbReference type="ChEBI" id="CHEBI:43474"/>
        <dbReference type="ChEBI" id="CHEBI:456216"/>
        <dbReference type="EC" id="5.6.2.4"/>
    </reaction>
</comment>
<evidence type="ECO:0000256" key="11">
    <source>
        <dbReference type="ARBA" id="ARBA00034617"/>
    </source>
</evidence>
<keyword evidence="4 15" id="KW-0378">Hydrolase</keyword>
<evidence type="ECO:0000256" key="4">
    <source>
        <dbReference type="ARBA" id="ARBA00022801"/>
    </source>
</evidence>
<feature type="region of interest" description="Disordered" evidence="16">
    <location>
        <begin position="948"/>
        <end position="979"/>
    </location>
</feature>
<evidence type="ECO:0000256" key="8">
    <source>
        <dbReference type="ARBA" id="ARBA00023125"/>
    </source>
</evidence>
<evidence type="ECO:0000256" key="3">
    <source>
        <dbReference type="ARBA" id="ARBA00022763"/>
    </source>
</evidence>
<dbReference type="EC" id="5.6.2.4" evidence="12"/>
<dbReference type="GO" id="GO:0005524">
    <property type="term" value="F:ATP binding"/>
    <property type="evidence" value="ECO:0007669"/>
    <property type="project" value="UniProtKB-UniRule"/>
</dbReference>
<feature type="binding site" evidence="15">
    <location>
        <begin position="29"/>
        <end position="36"/>
    </location>
    <ligand>
        <name>ATP</name>
        <dbReference type="ChEBI" id="CHEBI:30616"/>
    </ligand>
</feature>
<evidence type="ECO:0000256" key="13">
    <source>
        <dbReference type="ARBA" id="ARBA00034923"/>
    </source>
</evidence>
<dbReference type="EMBL" id="FNUY01000005">
    <property type="protein sequence ID" value="SEG43317.1"/>
    <property type="molecule type" value="Genomic_DNA"/>
</dbReference>
<evidence type="ECO:0000259" key="17">
    <source>
        <dbReference type="PROSITE" id="PS51198"/>
    </source>
</evidence>
<feature type="domain" description="UvrD-like helicase ATP-binding" evidence="17">
    <location>
        <begin position="8"/>
        <end position="493"/>
    </location>
</feature>
<evidence type="ECO:0000256" key="9">
    <source>
        <dbReference type="ARBA" id="ARBA00023204"/>
    </source>
</evidence>
<dbReference type="GO" id="GO:0033202">
    <property type="term" value="C:DNA helicase complex"/>
    <property type="evidence" value="ECO:0007669"/>
    <property type="project" value="TreeGrafter"/>
</dbReference>
<evidence type="ECO:0000256" key="14">
    <source>
        <dbReference type="ARBA" id="ARBA00048988"/>
    </source>
</evidence>
<dbReference type="PANTHER" id="PTHR11070">
    <property type="entry name" value="UVRD / RECB / PCRA DNA HELICASE FAMILY MEMBER"/>
    <property type="match status" value="1"/>
</dbReference>
<dbReference type="InterPro" id="IPR038726">
    <property type="entry name" value="PDDEXK_AddAB-type"/>
</dbReference>
<dbReference type="InterPro" id="IPR027417">
    <property type="entry name" value="P-loop_NTPase"/>
</dbReference>
<feature type="domain" description="UvrD-like helicase C-terminal" evidence="18">
    <location>
        <begin position="518"/>
        <end position="796"/>
    </location>
</feature>
<dbReference type="PANTHER" id="PTHR11070:SF2">
    <property type="entry name" value="ATP-DEPENDENT DNA HELICASE SRS2"/>
    <property type="match status" value="1"/>
</dbReference>
<evidence type="ECO:0000256" key="5">
    <source>
        <dbReference type="ARBA" id="ARBA00022806"/>
    </source>
</evidence>
<accession>A0A1H6A5L6</accession>
<evidence type="ECO:0000256" key="10">
    <source>
        <dbReference type="ARBA" id="ARBA00023235"/>
    </source>
</evidence>
<name>A0A1H6A5L6_9HYPH</name>
<keyword evidence="5 15" id="KW-0347">Helicase</keyword>
<dbReference type="InterPro" id="IPR011604">
    <property type="entry name" value="PDDEXK-like_dom_sf"/>
</dbReference>
<dbReference type="Gene3D" id="3.90.320.10">
    <property type="match status" value="1"/>
</dbReference>
<comment type="catalytic activity">
    <reaction evidence="11">
        <text>Couples ATP hydrolysis with the unwinding of duplex DNA by translocating in the 3'-5' direction.</text>
        <dbReference type="EC" id="5.6.2.4"/>
    </reaction>
</comment>
<dbReference type="SUPFAM" id="SSF52540">
    <property type="entry name" value="P-loop containing nucleoside triphosphate hydrolases"/>
    <property type="match status" value="1"/>
</dbReference>
<dbReference type="GO" id="GO:0003677">
    <property type="term" value="F:DNA binding"/>
    <property type="evidence" value="ECO:0007669"/>
    <property type="project" value="UniProtKB-KW"/>
</dbReference>
<dbReference type="GO" id="GO:0043138">
    <property type="term" value="F:3'-5' DNA helicase activity"/>
    <property type="evidence" value="ECO:0007669"/>
    <property type="project" value="UniProtKB-EC"/>
</dbReference>
<keyword evidence="8" id="KW-0238">DNA-binding</keyword>
<dbReference type="RefSeq" id="WP_103873098.1">
    <property type="nucleotide sequence ID" value="NZ_FNUY01000005.1"/>
</dbReference>
<protein>
    <recommendedName>
        <fullName evidence="12">DNA 3'-5' helicase</fullName>
        <ecNumber evidence="12">5.6.2.4</ecNumber>
    </recommendedName>
    <alternativeName>
        <fullName evidence="13">DNA 3'-5' helicase II</fullName>
    </alternativeName>
</protein>
<sequence length="1154" mass="123227">MKPGWSVPELTNQRQALAADPRLSAWVSANAGSGKTHVLVNRVLRLLLDDVAPSRMLCITYTKAAAANMANRIFKALGAWATMPDAELTATLTALTGKMPPAEQRAAARRLFAQALETPGGLKIETIHAFCTRVLQSAPFEANVPPRFEVADDLAQAEMLREARRELLATVAADPDGPEAQALDLLARQAAQDTFDAMMQEALRQRALFSDANGRARDAGEMREGMSKVLGILPELTAEDVKSGFRHDLAAMAGLPTLIEALQAGSATRQNFATTLRALQLGQDEGDPVAFCRRGFLTEAGAINSNVSGRGKSQFEAGLLDTLETLAARLLAAADQLNAIAIRERSHALALLVTRMLASYQRLKSQRSLLDYDDLIAKTRSLLSRVEAAWVLYKLDAGIDHILLDEAQDTSEAQWAILGKLAEEFTGGGEGSREDNPRPRTIFVVGDEKQSIYGFQGAAPGAFGEERRRLGQRITQADQRFEPVSLNTSFRSARDIMQAVDAVFAVPEHARGLVFDGAERPEMHDTVRRIDPGCVDLWPLSANDTGEPPDAWTTPVDAPERRSGTVKLAHRIAATLGQWTRTGRDDLGNAFTPGDVMILLRQRGALFEAIVKALKDAGVPVTGRDRLTLADHPAVEDLVVLGRTLLLPDDDLTLATALKTPLIGLDDDDLLRFAPERKGSLREALRQAAETDLRYAAVERQLVALADEAGRCGPFRFFAGILGPGGGRNLALARLGAEAGDALDAFLNAALDHERRYGPSLASFLHHISSSATDVKRDLSASAGEVRVMTVHGAKGLEAKIVILADLAPQPGAKRLPKILAVAPPRRPAVPLWPPASAEDATATAIAKARVIDQMVEEHHRLLYVAMTRAEDRLIVCGAQAKGEAPEGSWYAMIAAGLAASESGLQEITDSQGGTTLRFMTSMPRPQLVPEPQPPQDVVMAPAWLHKHAPGEHEPAPPLKPSSALAAADGDPRPGDGPFLAEAAAAGRFAHLLLQILPGIAPEQREATAEALAAARGGALPAARRARIIADALALLAEPALASLFAGGSLAEVPISGDIVLPDGSARRVAGQIDRLAVTEDGVIIADFKTAARPPIDAAAISPTTLAQLAVYRRLVSAIYPGREVRTLVIYTATLARFELPPAVLDATLAKMAG</sequence>
<dbReference type="PROSITE" id="PS51217">
    <property type="entry name" value="UVRD_HELICASE_CTER"/>
    <property type="match status" value="1"/>
</dbReference>
<dbReference type="PROSITE" id="PS51198">
    <property type="entry name" value="UVRD_HELICASE_ATP_BIND"/>
    <property type="match status" value="1"/>
</dbReference>
<keyword evidence="20" id="KW-1185">Reference proteome</keyword>
<keyword evidence="6" id="KW-0269">Exonuclease</keyword>
<dbReference type="InterPro" id="IPR014016">
    <property type="entry name" value="UvrD-like_ATP-bd"/>
</dbReference>
<keyword evidence="1" id="KW-0540">Nuclease</keyword>
<evidence type="ECO:0000313" key="19">
    <source>
        <dbReference type="EMBL" id="SEG43317.1"/>
    </source>
</evidence>
<dbReference type="Pfam" id="PF13361">
    <property type="entry name" value="UvrD_C"/>
    <property type="match status" value="1"/>
</dbReference>
<proteinExistence type="predicted"/>
<evidence type="ECO:0000256" key="16">
    <source>
        <dbReference type="SAM" id="MobiDB-lite"/>
    </source>
</evidence>
<dbReference type="GO" id="GO:0004527">
    <property type="term" value="F:exonuclease activity"/>
    <property type="evidence" value="ECO:0007669"/>
    <property type="project" value="UniProtKB-KW"/>
</dbReference>
<dbReference type="InterPro" id="IPR014151">
    <property type="entry name" value="DNA_helicase_AddA"/>
</dbReference>
<keyword evidence="3" id="KW-0227">DNA damage</keyword>
<dbReference type="InterPro" id="IPR000212">
    <property type="entry name" value="DNA_helicase_UvrD/REP"/>
</dbReference>
<gene>
    <name evidence="19" type="ORF">SAMN04488115_105200</name>
</gene>
<dbReference type="OrthoDB" id="9810135at2"/>
<dbReference type="NCBIfam" id="TIGR02784">
    <property type="entry name" value="addA_alphas"/>
    <property type="match status" value="1"/>
</dbReference>
<dbReference type="Gene3D" id="3.40.50.300">
    <property type="entry name" value="P-loop containing nucleotide triphosphate hydrolases"/>
    <property type="match status" value="4"/>
</dbReference>
<dbReference type="GO" id="GO:0005829">
    <property type="term" value="C:cytosol"/>
    <property type="evidence" value="ECO:0007669"/>
    <property type="project" value="TreeGrafter"/>
</dbReference>
<dbReference type="Pfam" id="PF00580">
    <property type="entry name" value="UvrD-helicase"/>
    <property type="match status" value="1"/>
</dbReference>
<evidence type="ECO:0000256" key="1">
    <source>
        <dbReference type="ARBA" id="ARBA00022722"/>
    </source>
</evidence>
<dbReference type="GO" id="GO:0000725">
    <property type="term" value="P:recombinational repair"/>
    <property type="evidence" value="ECO:0007669"/>
    <property type="project" value="TreeGrafter"/>
</dbReference>
<evidence type="ECO:0000256" key="15">
    <source>
        <dbReference type="PROSITE-ProRule" id="PRU00560"/>
    </source>
</evidence>
<keyword evidence="9" id="KW-0234">DNA repair</keyword>
<dbReference type="InterPro" id="IPR014017">
    <property type="entry name" value="DNA_helicase_UvrD-like_C"/>
</dbReference>
<keyword evidence="7 15" id="KW-0067">ATP-binding</keyword>
<dbReference type="Proteomes" id="UP000236743">
    <property type="component" value="Unassembled WGS sequence"/>
</dbReference>
<evidence type="ECO:0000259" key="18">
    <source>
        <dbReference type="PROSITE" id="PS51217"/>
    </source>
</evidence>
<reference evidence="19 20" key="1">
    <citation type="submission" date="2016-10" db="EMBL/GenBank/DDBJ databases">
        <authorList>
            <person name="de Groot N.N."/>
        </authorList>
    </citation>
    <scope>NUCLEOTIDE SEQUENCE [LARGE SCALE GENOMIC DNA]</scope>
    <source>
        <strain evidence="19 20">DSM 26656</strain>
    </source>
</reference>